<dbReference type="PANTHER" id="PTHR36115:SF6">
    <property type="entry name" value="PROLINE-RICH ANTIGEN HOMOLOG"/>
    <property type="match status" value="1"/>
</dbReference>
<feature type="region of interest" description="Disordered" evidence="6">
    <location>
        <begin position="300"/>
        <end position="320"/>
    </location>
</feature>
<evidence type="ECO:0000256" key="7">
    <source>
        <dbReference type="SAM" id="Phobius"/>
    </source>
</evidence>
<evidence type="ECO:0000259" key="8">
    <source>
        <dbReference type="Pfam" id="PF06271"/>
    </source>
</evidence>
<evidence type="ECO:0000313" key="10">
    <source>
        <dbReference type="Proteomes" id="UP000500857"/>
    </source>
</evidence>
<dbReference type="PANTHER" id="PTHR36115">
    <property type="entry name" value="PROLINE-RICH ANTIGEN HOMOLOG-RELATED"/>
    <property type="match status" value="1"/>
</dbReference>
<feature type="transmembrane region" description="Helical" evidence="7">
    <location>
        <begin position="21"/>
        <end position="41"/>
    </location>
</feature>
<dbReference type="KEGG" id="oxy:HCG48_08945"/>
<proteinExistence type="predicted"/>
<protein>
    <submittedName>
        <fullName evidence="9">RDD family protein</fullName>
    </submittedName>
</protein>
<evidence type="ECO:0000256" key="6">
    <source>
        <dbReference type="SAM" id="MobiDB-lite"/>
    </source>
</evidence>
<keyword evidence="10" id="KW-1185">Reference proteome</keyword>
<reference evidence="9 10" key="1">
    <citation type="submission" date="2020-04" db="EMBL/GenBank/DDBJ databases">
        <authorList>
            <person name="Basu S."/>
            <person name="Maruthanayagam V."/>
            <person name="Chakraborty S."/>
            <person name="Pramanik A."/>
            <person name="Mukherjee J."/>
            <person name="Brink B."/>
        </authorList>
    </citation>
    <scope>NUCLEOTIDE SEQUENCE [LARGE SCALE GENOMIC DNA]</scope>
    <source>
        <strain evidence="9 10">AP17</strain>
    </source>
</reference>
<evidence type="ECO:0000256" key="1">
    <source>
        <dbReference type="ARBA" id="ARBA00004651"/>
    </source>
</evidence>
<dbReference type="AlphaFoldDB" id="A0A6H1TVU5"/>
<evidence type="ECO:0000256" key="2">
    <source>
        <dbReference type="ARBA" id="ARBA00022475"/>
    </source>
</evidence>
<dbReference type="EMBL" id="CP051167">
    <property type="protein sequence ID" value="QIZ70691.1"/>
    <property type="molecule type" value="Genomic_DNA"/>
</dbReference>
<keyword evidence="3 7" id="KW-0812">Transmembrane</keyword>
<feature type="domain" description="RDD" evidence="8">
    <location>
        <begin position="13"/>
        <end position="138"/>
    </location>
</feature>
<keyword evidence="5 7" id="KW-0472">Membrane</keyword>
<dbReference type="Pfam" id="PF06271">
    <property type="entry name" value="RDD"/>
    <property type="match status" value="1"/>
</dbReference>
<dbReference type="Proteomes" id="UP000500857">
    <property type="component" value="Chromosome"/>
</dbReference>
<keyword evidence="4 7" id="KW-1133">Transmembrane helix</keyword>
<comment type="subcellular location">
    <subcellularLocation>
        <location evidence="1">Cell membrane</location>
        <topology evidence="1">Multi-pass membrane protein</topology>
    </subcellularLocation>
</comment>
<name>A0A6H1TVU5_9CYAN</name>
<keyword evidence="2" id="KW-1003">Cell membrane</keyword>
<evidence type="ECO:0000256" key="4">
    <source>
        <dbReference type="ARBA" id="ARBA00022989"/>
    </source>
</evidence>
<feature type="transmembrane region" description="Helical" evidence="7">
    <location>
        <begin position="163"/>
        <end position="182"/>
    </location>
</feature>
<dbReference type="RefSeq" id="WP_168568846.1">
    <property type="nucleotide sequence ID" value="NZ_CP051167.1"/>
</dbReference>
<dbReference type="InterPro" id="IPR010432">
    <property type="entry name" value="RDD"/>
</dbReference>
<sequence>MTSRRSQSFLDNLLRRILAGLIDYLLLISICWFGLGLQFNIGLTGLFADSQVVTINEPRNLFVIYLILVAYFSLGESFLGLTLGKFIFQAEVVTVRGHRPSLVQAALRNLFKPFDLLLLLSPILLSPKYQTLGDRFAKTLVIKRNAAVPTIPSNKYSLSPQKIVGWILLAVAIVNLTIWFYFASNYFPETKATARATNTYFMRLEKGFEIDNLESAYTTSSSRLQAEETLESFQQRLLGNPGLQFLLENRKDINFYRWEFKEDMAMLFGEIDKEFKITVVLDRENQQWKFLSGSVEPIENPQDLWNKPNEIPAGEQESVD</sequence>
<dbReference type="GO" id="GO:0005886">
    <property type="term" value="C:plasma membrane"/>
    <property type="evidence" value="ECO:0007669"/>
    <property type="project" value="UniProtKB-SubCell"/>
</dbReference>
<evidence type="ECO:0000256" key="5">
    <source>
        <dbReference type="ARBA" id="ARBA00023136"/>
    </source>
</evidence>
<evidence type="ECO:0000256" key="3">
    <source>
        <dbReference type="ARBA" id="ARBA00022692"/>
    </source>
</evidence>
<accession>A0A6H1TVU5</accession>
<evidence type="ECO:0000313" key="9">
    <source>
        <dbReference type="EMBL" id="QIZ70691.1"/>
    </source>
</evidence>
<dbReference type="InterPro" id="IPR051791">
    <property type="entry name" value="Pra-immunoreactive"/>
</dbReference>
<gene>
    <name evidence="9" type="ORF">HCG48_08945</name>
</gene>
<organism evidence="9 10">
    <name type="scientific">Oxynema aestuarii AP17</name>
    <dbReference type="NCBI Taxonomy" id="2064643"/>
    <lineage>
        <taxon>Bacteria</taxon>
        <taxon>Bacillati</taxon>
        <taxon>Cyanobacteriota</taxon>
        <taxon>Cyanophyceae</taxon>
        <taxon>Oscillatoriophycideae</taxon>
        <taxon>Oscillatoriales</taxon>
        <taxon>Oscillatoriaceae</taxon>
        <taxon>Oxynema</taxon>
        <taxon>Oxynema aestuarii</taxon>
    </lineage>
</organism>
<feature type="transmembrane region" description="Helical" evidence="7">
    <location>
        <begin position="61"/>
        <end position="81"/>
    </location>
</feature>